<comment type="caution">
    <text evidence="3">The sequence shown here is derived from an EMBL/GenBank/DDBJ whole genome shotgun (WGS) entry which is preliminary data.</text>
</comment>
<accession>A0A369W9P0</accession>
<proteinExistence type="predicted"/>
<feature type="coiled-coil region" evidence="1">
    <location>
        <begin position="9"/>
        <end position="36"/>
    </location>
</feature>
<sequence length="501" mass="55276">MSVSGPKAMRALDDALRDIRREEDDITRRIARTNERIGKLRETELTHLRDLARIRLDPETQAQLSGTLSRAEEQARTMLKSHAAAMAENEKALAEKEATLTRLSREREERLAEAGSAQAQIDALAEAVEAGLGADAEFRALTTSFAESETIAIEADRKADKAEADREEKGRPYREDPLFLYLWERGYATPDYKAGNITRLLDNWVARLVDFHKARPNYAMLNAIPERLREHADRVEADVVAIETAMADRRRAALDQAGGKPARETLEAASARLTAIDAEILAIEDERDTLTAEQKRLADGTDPAFGEAVEVLSGAIRDTDVERLIADARATRTPEDDAIVARLQDSRRRMAEEQSELEEERTRLKTLESRRRELEDIEFEFKRSRYDDPRSRFGDEKLVGDFLTDFLKGGMTAATYWDKWHQSQDWSGTSGPIVPSSRPSASRKSGGGFTLPPGGFSPRPSSGGGRGGFSRPRSGGFGGKGFKTGGGFGGKGGGFKTGGGF</sequence>
<evidence type="ECO:0000256" key="2">
    <source>
        <dbReference type="SAM" id="MobiDB-lite"/>
    </source>
</evidence>
<keyword evidence="4" id="KW-1185">Reference proteome</keyword>
<name>A0A369W9P0_9HYPH</name>
<evidence type="ECO:0000256" key="1">
    <source>
        <dbReference type="SAM" id="Coils"/>
    </source>
</evidence>
<dbReference type="EMBL" id="QQNH01000003">
    <property type="protein sequence ID" value="RDE09992.1"/>
    <property type="molecule type" value="Genomic_DNA"/>
</dbReference>
<dbReference type="AlphaFoldDB" id="A0A369W9P0"/>
<gene>
    <name evidence="3" type="ORF">DVH29_03415</name>
</gene>
<protein>
    <submittedName>
        <fullName evidence="3">Uncharacterized protein</fullName>
    </submittedName>
</protein>
<feature type="coiled-coil region" evidence="1">
    <location>
        <begin position="340"/>
        <end position="377"/>
    </location>
</feature>
<reference evidence="4" key="1">
    <citation type="submission" date="2018-07" db="EMBL/GenBank/DDBJ databases">
        <authorList>
            <person name="Liu B.-T."/>
            <person name="Du Z."/>
        </authorList>
    </citation>
    <scope>NUCLEOTIDE SEQUENCE [LARGE SCALE GENOMIC DNA]</scope>
    <source>
        <strain evidence="4">XYN52</strain>
    </source>
</reference>
<dbReference type="Proteomes" id="UP000253759">
    <property type="component" value="Unassembled WGS sequence"/>
</dbReference>
<feature type="region of interest" description="Disordered" evidence="2">
    <location>
        <begin position="423"/>
        <end position="501"/>
    </location>
</feature>
<evidence type="ECO:0000313" key="3">
    <source>
        <dbReference type="EMBL" id="RDE09992.1"/>
    </source>
</evidence>
<keyword evidence="1" id="KW-0175">Coiled coil</keyword>
<organism evidence="3 4">
    <name type="scientific">Pelagibacterium lacus</name>
    <dbReference type="NCBI Taxonomy" id="2282655"/>
    <lineage>
        <taxon>Bacteria</taxon>
        <taxon>Pseudomonadati</taxon>
        <taxon>Pseudomonadota</taxon>
        <taxon>Alphaproteobacteria</taxon>
        <taxon>Hyphomicrobiales</taxon>
        <taxon>Devosiaceae</taxon>
        <taxon>Pelagibacterium</taxon>
    </lineage>
</organism>
<evidence type="ECO:0000313" key="4">
    <source>
        <dbReference type="Proteomes" id="UP000253759"/>
    </source>
</evidence>
<feature type="compositionally biased region" description="Gly residues" evidence="2">
    <location>
        <begin position="475"/>
        <end position="501"/>
    </location>
</feature>
<feature type="compositionally biased region" description="Low complexity" evidence="2">
    <location>
        <begin position="452"/>
        <end position="461"/>
    </location>
</feature>
<feature type="coiled-coil region" evidence="1">
    <location>
        <begin position="86"/>
        <end position="113"/>
    </location>
</feature>